<protein>
    <recommendedName>
        <fullName evidence="1">DUF7730 domain-containing protein</fullName>
    </recommendedName>
</protein>
<organism evidence="2 3">
    <name type="scientific">Podospora aff. communis PSN243</name>
    <dbReference type="NCBI Taxonomy" id="3040156"/>
    <lineage>
        <taxon>Eukaryota</taxon>
        <taxon>Fungi</taxon>
        <taxon>Dikarya</taxon>
        <taxon>Ascomycota</taxon>
        <taxon>Pezizomycotina</taxon>
        <taxon>Sordariomycetes</taxon>
        <taxon>Sordariomycetidae</taxon>
        <taxon>Sordariales</taxon>
        <taxon>Podosporaceae</taxon>
        <taxon>Podospora</taxon>
    </lineage>
</organism>
<feature type="domain" description="DUF7730" evidence="1">
    <location>
        <begin position="53"/>
        <end position="273"/>
    </location>
</feature>
<accession>A0AAV9GFI4</accession>
<sequence>MSGRRRQTARKHAPLLRIPEPTEKPIAWPDDMQWTLPVGRLIRLDSTCPVAVPFFTSLNYDVRRAIYDVILRDAGFRQSIACPSVTRTGPVKELYGRYLISRKCDDEEFSNTLACGHWECYDAKEKAGAVQKPQLRVADLVAMMKTCKFAYLEISEHIYRSVTFTFSNFTEMGIFIDRTSELLLRRIRTVAFVSHVLPKNTKACFDFIKGEYFQEDDIAVLKRFPKLQRLEVNFYPSLILAASNELPAIVKPLDQLDNVENIVLRVPSMIYSRESESICRTLPPANRIRDTDILRLERPGLLTSEWQRGCRAYWCDLALAEK</sequence>
<dbReference type="Proteomes" id="UP001321760">
    <property type="component" value="Unassembled WGS sequence"/>
</dbReference>
<name>A0AAV9GFI4_9PEZI</name>
<reference evidence="2" key="1">
    <citation type="journal article" date="2023" name="Mol. Phylogenet. Evol.">
        <title>Genome-scale phylogeny and comparative genomics of the fungal order Sordariales.</title>
        <authorList>
            <person name="Hensen N."/>
            <person name="Bonometti L."/>
            <person name="Westerberg I."/>
            <person name="Brannstrom I.O."/>
            <person name="Guillou S."/>
            <person name="Cros-Aarteil S."/>
            <person name="Calhoun S."/>
            <person name="Haridas S."/>
            <person name="Kuo A."/>
            <person name="Mondo S."/>
            <person name="Pangilinan J."/>
            <person name="Riley R."/>
            <person name="LaButti K."/>
            <person name="Andreopoulos B."/>
            <person name="Lipzen A."/>
            <person name="Chen C."/>
            <person name="Yan M."/>
            <person name="Daum C."/>
            <person name="Ng V."/>
            <person name="Clum A."/>
            <person name="Steindorff A."/>
            <person name="Ohm R.A."/>
            <person name="Martin F."/>
            <person name="Silar P."/>
            <person name="Natvig D.O."/>
            <person name="Lalanne C."/>
            <person name="Gautier V."/>
            <person name="Ament-Velasquez S.L."/>
            <person name="Kruys A."/>
            <person name="Hutchinson M.I."/>
            <person name="Powell A.J."/>
            <person name="Barry K."/>
            <person name="Miller A.N."/>
            <person name="Grigoriev I.V."/>
            <person name="Debuchy R."/>
            <person name="Gladieux P."/>
            <person name="Hiltunen Thoren M."/>
            <person name="Johannesson H."/>
        </authorList>
    </citation>
    <scope>NUCLEOTIDE SEQUENCE</scope>
    <source>
        <strain evidence="2">PSN243</strain>
    </source>
</reference>
<dbReference type="EMBL" id="MU865959">
    <property type="protein sequence ID" value="KAK4446113.1"/>
    <property type="molecule type" value="Genomic_DNA"/>
</dbReference>
<keyword evidence="3" id="KW-1185">Reference proteome</keyword>
<evidence type="ECO:0000313" key="3">
    <source>
        <dbReference type="Proteomes" id="UP001321760"/>
    </source>
</evidence>
<comment type="caution">
    <text evidence="2">The sequence shown here is derived from an EMBL/GenBank/DDBJ whole genome shotgun (WGS) entry which is preliminary data.</text>
</comment>
<proteinExistence type="predicted"/>
<dbReference type="AlphaFoldDB" id="A0AAV9GFI4"/>
<evidence type="ECO:0000259" key="1">
    <source>
        <dbReference type="Pfam" id="PF24864"/>
    </source>
</evidence>
<gene>
    <name evidence="2" type="ORF">QBC34DRAFT_305678</name>
</gene>
<dbReference type="InterPro" id="IPR056632">
    <property type="entry name" value="DUF7730"/>
</dbReference>
<dbReference type="Pfam" id="PF24864">
    <property type="entry name" value="DUF7730"/>
    <property type="match status" value="1"/>
</dbReference>
<reference evidence="2" key="2">
    <citation type="submission" date="2023-05" db="EMBL/GenBank/DDBJ databases">
        <authorList>
            <consortium name="Lawrence Berkeley National Laboratory"/>
            <person name="Steindorff A."/>
            <person name="Hensen N."/>
            <person name="Bonometti L."/>
            <person name="Westerberg I."/>
            <person name="Brannstrom I.O."/>
            <person name="Guillou S."/>
            <person name="Cros-Aarteil S."/>
            <person name="Calhoun S."/>
            <person name="Haridas S."/>
            <person name="Kuo A."/>
            <person name="Mondo S."/>
            <person name="Pangilinan J."/>
            <person name="Riley R."/>
            <person name="Labutti K."/>
            <person name="Andreopoulos B."/>
            <person name="Lipzen A."/>
            <person name="Chen C."/>
            <person name="Yanf M."/>
            <person name="Daum C."/>
            <person name="Ng V."/>
            <person name="Clum A."/>
            <person name="Ohm R."/>
            <person name="Martin F."/>
            <person name="Silar P."/>
            <person name="Natvig D."/>
            <person name="Lalanne C."/>
            <person name="Gautier V."/>
            <person name="Ament-Velasquez S.L."/>
            <person name="Kruys A."/>
            <person name="Hutchinson M.I."/>
            <person name="Powell A.J."/>
            <person name="Barry K."/>
            <person name="Miller A.N."/>
            <person name="Grigoriev I.V."/>
            <person name="Debuchy R."/>
            <person name="Gladieux P."/>
            <person name="Thoren M.H."/>
            <person name="Johannesson H."/>
        </authorList>
    </citation>
    <scope>NUCLEOTIDE SEQUENCE</scope>
    <source>
        <strain evidence="2">PSN243</strain>
    </source>
</reference>
<evidence type="ECO:0000313" key="2">
    <source>
        <dbReference type="EMBL" id="KAK4446113.1"/>
    </source>
</evidence>